<name>S3DC45_GLAL2</name>
<gene>
    <name evidence="1" type="ORF">GLAREA_10363</name>
</gene>
<accession>S3DC45</accession>
<dbReference type="Proteomes" id="UP000016922">
    <property type="component" value="Unassembled WGS sequence"/>
</dbReference>
<dbReference type="KEGG" id="glz:GLAREA_10363"/>
<dbReference type="RefSeq" id="XP_008078604.1">
    <property type="nucleotide sequence ID" value="XM_008080413.1"/>
</dbReference>
<organism evidence="1 2">
    <name type="scientific">Glarea lozoyensis (strain ATCC 20868 / MF5171)</name>
    <dbReference type="NCBI Taxonomy" id="1116229"/>
    <lineage>
        <taxon>Eukaryota</taxon>
        <taxon>Fungi</taxon>
        <taxon>Dikarya</taxon>
        <taxon>Ascomycota</taxon>
        <taxon>Pezizomycotina</taxon>
        <taxon>Leotiomycetes</taxon>
        <taxon>Helotiales</taxon>
        <taxon>Helotiaceae</taxon>
        <taxon>Glarea</taxon>
    </lineage>
</organism>
<dbReference type="EMBL" id="KE145356">
    <property type="protein sequence ID" value="EPE34669.1"/>
    <property type="molecule type" value="Genomic_DNA"/>
</dbReference>
<sequence>MVKQRRHEQRGRPLIWIARGTGVLVAKSAMLSCERWGRKLEDAVVSTLGVVFVGERGEVEGLGWSGRRRWRGFLGSVAEMGRGVEERWEELVGRRRGVRVALLMDRGGGEVVREVGWGGSGRDLDVMYERVLEEVECLRGLKPSPTS</sequence>
<dbReference type="AlphaFoldDB" id="S3DC45"/>
<evidence type="ECO:0000313" key="2">
    <source>
        <dbReference type="Proteomes" id="UP000016922"/>
    </source>
</evidence>
<protein>
    <submittedName>
        <fullName evidence="1">Uncharacterized protein</fullName>
    </submittedName>
</protein>
<evidence type="ECO:0000313" key="1">
    <source>
        <dbReference type="EMBL" id="EPE34669.1"/>
    </source>
</evidence>
<proteinExistence type="predicted"/>
<keyword evidence="2" id="KW-1185">Reference proteome</keyword>
<dbReference type="GeneID" id="19469410"/>
<reference evidence="1 2" key="1">
    <citation type="journal article" date="2013" name="BMC Genomics">
        <title>Genomics-driven discovery of the pneumocandin biosynthetic gene cluster in the fungus Glarea lozoyensis.</title>
        <authorList>
            <person name="Chen L."/>
            <person name="Yue Q."/>
            <person name="Zhang X."/>
            <person name="Xiang M."/>
            <person name="Wang C."/>
            <person name="Li S."/>
            <person name="Che Y."/>
            <person name="Ortiz-Lopez F.J."/>
            <person name="Bills G.F."/>
            <person name="Liu X."/>
            <person name="An Z."/>
        </authorList>
    </citation>
    <scope>NUCLEOTIDE SEQUENCE [LARGE SCALE GENOMIC DNA]</scope>
    <source>
        <strain evidence="2">ATCC 20868 / MF5171</strain>
    </source>
</reference>
<dbReference type="HOGENOM" id="CLU_1768240_0_0_1"/>